<dbReference type="EMBL" id="JAHWBK010000008">
    <property type="protein sequence ID" value="MCV0325213.1"/>
    <property type="molecule type" value="Genomic_DNA"/>
</dbReference>
<comment type="caution">
    <text evidence="1">The sequence shown here is derived from an EMBL/GenBank/DDBJ whole genome shotgun (WGS) entry which is preliminary data.</text>
</comment>
<dbReference type="RefSeq" id="WP_197611379.1">
    <property type="nucleotide sequence ID" value="NZ_JAHWBK010000008.1"/>
</dbReference>
<proteinExistence type="predicted"/>
<protein>
    <submittedName>
        <fullName evidence="1">Uncharacterized protein</fullName>
    </submittedName>
</protein>
<name>A0ABT2XGZ8_9GAMM</name>
<evidence type="ECO:0000313" key="1">
    <source>
        <dbReference type="EMBL" id="MCV0325213.1"/>
    </source>
</evidence>
<organism evidence="1 2">
    <name type="scientific">Stenotrophomonas riyadhensis</name>
    <dbReference type="NCBI Taxonomy" id="2859893"/>
    <lineage>
        <taxon>Bacteria</taxon>
        <taxon>Pseudomonadati</taxon>
        <taxon>Pseudomonadota</taxon>
        <taxon>Gammaproteobacteria</taxon>
        <taxon>Lysobacterales</taxon>
        <taxon>Lysobacteraceae</taxon>
        <taxon>Stenotrophomonas</taxon>
    </lineage>
</organism>
<reference evidence="1 2" key="1">
    <citation type="submission" date="2021-07" db="EMBL/GenBank/DDBJ databases">
        <title>Clinical implication of Pseudomonas aeruginosa: further insight on the antimicrobial resistance.</title>
        <authorList>
            <person name="Macori G."/>
            <person name="Fanning S."/>
            <person name="Alqahtani A."/>
        </authorList>
    </citation>
    <scope>NUCLEOTIDE SEQUENCE [LARGE SCALE GENOMIC DNA]</scope>
    <source>
        <strain evidence="1 2">CFS3442</strain>
    </source>
</reference>
<evidence type="ECO:0000313" key="2">
    <source>
        <dbReference type="Proteomes" id="UP001208054"/>
    </source>
</evidence>
<accession>A0ABT2XGZ8</accession>
<gene>
    <name evidence="1" type="ORF">KYJ44_12860</name>
</gene>
<dbReference type="Proteomes" id="UP001208054">
    <property type="component" value="Unassembled WGS sequence"/>
</dbReference>
<sequence length="172" mass="18682">MKLGKAMAGVSLAVVDAVARAVFERSPSLVTEFYSAPGEDFQRFSSAEELYSYAKLLREAKGGAVFVAVQYPDMCGEVSVRKFELVKGPDRGKHLFTIGGWGLINVHLPLSPDASMSARICVLSERAALGRERSGVGLPAVDGWNWRAVESHSRRLKRVLNSAIARSVVTSQ</sequence>
<keyword evidence="2" id="KW-1185">Reference proteome</keyword>